<evidence type="ECO:0000313" key="8">
    <source>
        <dbReference type="Proteomes" id="UP001595711"/>
    </source>
</evidence>
<evidence type="ECO:0000313" key="7">
    <source>
        <dbReference type="EMBL" id="MFC3678346.1"/>
    </source>
</evidence>
<comment type="caution">
    <text evidence="7">The sequence shown here is derived from an EMBL/GenBank/DDBJ whole genome shotgun (WGS) entry which is preliminary data.</text>
</comment>
<dbReference type="Pfam" id="PF07690">
    <property type="entry name" value="MFS_1"/>
    <property type="match status" value="1"/>
</dbReference>
<accession>A0ABV7VP75</accession>
<comment type="subcellular location">
    <subcellularLocation>
        <location evidence="1">Membrane</location>
        <topology evidence="1">Multi-pass membrane protein</topology>
    </subcellularLocation>
</comment>
<dbReference type="PANTHER" id="PTHR23508:SF10">
    <property type="entry name" value="CARBOXYLIC ACID TRANSPORTER PROTEIN HOMOLOG"/>
    <property type="match status" value="1"/>
</dbReference>
<feature type="transmembrane region" description="Helical" evidence="5">
    <location>
        <begin position="19"/>
        <end position="37"/>
    </location>
</feature>
<gene>
    <name evidence="7" type="ORF">ACFOOQ_22565</name>
</gene>
<evidence type="ECO:0000259" key="6">
    <source>
        <dbReference type="PROSITE" id="PS50850"/>
    </source>
</evidence>
<dbReference type="Gene3D" id="1.20.1250.20">
    <property type="entry name" value="MFS general substrate transporter like domains"/>
    <property type="match status" value="1"/>
</dbReference>
<protein>
    <submittedName>
        <fullName evidence="7">MFS transporter</fullName>
    </submittedName>
</protein>
<dbReference type="CDD" id="cd17365">
    <property type="entry name" value="MFS_PcaK_like"/>
    <property type="match status" value="1"/>
</dbReference>
<keyword evidence="8" id="KW-1185">Reference proteome</keyword>
<organism evidence="7 8">
    <name type="scientific">Ferrovibrio xuzhouensis</name>
    <dbReference type="NCBI Taxonomy" id="1576914"/>
    <lineage>
        <taxon>Bacteria</taxon>
        <taxon>Pseudomonadati</taxon>
        <taxon>Pseudomonadota</taxon>
        <taxon>Alphaproteobacteria</taxon>
        <taxon>Rhodospirillales</taxon>
        <taxon>Rhodospirillaceae</taxon>
        <taxon>Ferrovibrio</taxon>
    </lineage>
</organism>
<dbReference type="InterPro" id="IPR020846">
    <property type="entry name" value="MFS_dom"/>
</dbReference>
<feature type="transmembrane region" description="Helical" evidence="5">
    <location>
        <begin position="415"/>
        <end position="436"/>
    </location>
</feature>
<evidence type="ECO:0000256" key="4">
    <source>
        <dbReference type="ARBA" id="ARBA00023136"/>
    </source>
</evidence>
<feature type="domain" description="Major facilitator superfamily (MFS) profile" evidence="6">
    <location>
        <begin position="24"/>
        <end position="438"/>
    </location>
</feature>
<feature type="transmembrane region" description="Helical" evidence="5">
    <location>
        <begin position="218"/>
        <end position="236"/>
    </location>
</feature>
<evidence type="ECO:0000256" key="5">
    <source>
        <dbReference type="SAM" id="Phobius"/>
    </source>
</evidence>
<dbReference type="PANTHER" id="PTHR23508">
    <property type="entry name" value="CARBOXYLIC ACID TRANSPORTER PROTEIN HOMOLOG"/>
    <property type="match status" value="1"/>
</dbReference>
<feature type="transmembrane region" description="Helical" evidence="5">
    <location>
        <begin position="90"/>
        <end position="109"/>
    </location>
</feature>
<feature type="transmembrane region" description="Helical" evidence="5">
    <location>
        <begin position="57"/>
        <end position="78"/>
    </location>
</feature>
<proteinExistence type="predicted"/>
<feature type="transmembrane region" description="Helical" evidence="5">
    <location>
        <begin position="386"/>
        <end position="408"/>
    </location>
</feature>
<keyword evidence="4 5" id="KW-0472">Membrane</keyword>
<dbReference type="RefSeq" id="WP_379729976.1">
    <property type="nucleotide sequence ID" value="NZ_JBHRYJ010000008.1"/>
</dbReference>
<feature type="transmembrane region" description="Helical" evidence="5">
    <location>
        <begin position="345"/>
        <end position="374"/>
    </location>
</feature>
<dbReference type="InterPro" id="IPR011701">
    <property type="entry name" value="MFS"/>
</dbReference>
<dbReference type="PROSITE" id="PS50850">
    <property type="entry name" value="MFS"/>
    <property type="match status" value="1"/>
</dbReference>
<keyword evidence="2 5" id="KW-0812">Transmembrane</keyword>
<feature type="transmembrane region" description="Helical" evidence="5">
    <location>
        <begin position="256"/>
        <end position="273"/>
    </location>
</feature>
<feature type="transmembrane region" description="Helical" evidence="5">
    <location>
        <begin position="147"/>
        <end position="167"/>
    </location>
</feature>
<evidence type="ECO:0000256" key="3">
    <source>
        <dbReference type="ARBA" id="ARBA00022989"/>
    </source>
</evidence>
<reference evidence="8" key="1">
    <citation type="journal article" date="2019" name="Int. J. Syst. Evol. Microbiol.">
        <title>The Global Catalogue of Microorganisms (GCM) 10K type strain sequencing project: providing services to taxonomists for standard genome sequencing and annotation.</title>
        <authorList>
            <consortium name="The Broad Institute Genomics Platform"/>
            <consortium name="The Broad Institute Genome Sequencing Center for Infectious Disease"/>
            <person name="Wu L."/>
            <person name="Ma J."/>
        </authorList>
    </citation>
    <scope>NUCLEOTIDE SEQUENCE [LARGE SCALE GENOMIC DNA]</scope>
    <source>
        <strain evidence="8">KCTC 42182</strain>
    </source>
</reference>
<dbReference type="Proteomes" id="UP001595711">
    <property type="component" value="Unassembled WGS sequence"/>
</dbReference>
<feature type="transmembrane region" description="Helical" evidence="5">
    <location>
        <begin position="293"/>
        <end position="312"/>
    </location>
</feature>
<feature type="transmembrane region" description="Helical" evidence="5">
    <location>
        <begin position="318"/>
        <end position="338"/>
    </location>
</feature>
<feature type="transmembrane region" description="Helical" evidence="5">
    <location>
        <begin position="115"/>
        <end position="135"/>
    </location>
</feature>
<keyword evidence="3 5" id="KW-1133">Transmembrane helix</keyword>
<dbReference type="EMBL" id="JBHRYJ010000008">
    <property type="protein sequence ID" value="MFC3678346.1"/>
    <property type="molecule type" value="Genomic_DNA"/>
</dbReference>
<dbReference type="InterPro" id="IPR036259">
    <property type="entry name" value="MFS_trans_sf"/>
</dbReference>
<name>A0ABV7VP75_9PROT</name>
<dbReference type="SUPFAM" id="SSF103473">
    <property type="entry name" value="MFS general substrate transporter"/>
    <property type="match status" value="1"/>
</dbReference>
<evidence type="ECO:0000256" key="1">
    <source>
        <dbReference type="ARBA" id="ARBA00004141"/>
    </source>
</evidence>
<evidence type="ECO:0000256" key="2">
    <source>
        <dbReference type="ARBA" id="ARBA00022692"/>
    </source>
</evidence>
<feature type="transmembrane region" description="Helical" evidence="5">
    <location>
        <begin position="179"/>
        <end position="197"/>
    </location>
</feature>
<sequence>METTTIDVPSFIDERRISAFQYMVIGLCTLIMIVDGFDTQAISYAATLMAKEWGLTRAALGPIFSSSLIGLMVGYLAIPPLSDRYGHRRVIILSSVFFAIFTLLTATASGVTELIVLRFLTGLGLGGVAPSAIAMTGEYSPKRLRATFVLIIYCGFSLGFVLAGFAAAKLLPTLGWPSLFYLGGILPIVFAVLMALFMPESLDHLVLRRGDMERVKAILRRIDAGFLAPAAAVFSMGEREPGRLAVSRLFQQNRSLPTLLLWLVFFINLGEFYALQSWLPSVLRGMDYPMDKVALTTSLTTVGGILIAFVVGPCMDRIGPYFTVGILYICGAAAVILTGTLLHSAFWVVMACTFLTGVCISGGQKSVIALAAIYYPASIRSTGVGWALGIGRLGGIAGPLAVGFLFSAGWSATSVFFAAGLPLVVAGISIFIIGHLSNRGVSALRPAPSATS</sequence>